<dbReference type="InterPro" id="IPR057670">
    <property type="entry name" value="SH3_retrovirus"/>
</dbReference>
<evidence type="ECO:0000256" key="3">
    <source>
        <dbReference type="PROSITE-ProRule" id="PRU00047"/>
    </source>
</evidence>
<evidence type="ECO:0000313" key="8">
    <source>
        <dbReference type="EMBL" id="GJT37049.1"/>
    </source>
</evidence>
<keyword evidence="3" id="KW-0863">Zinc-finger</keyword>
<dbReference type="InterPro" id="IPR001878">
    <property type="entry name" value="Znf_CCHC"/>
</dbReference>
<organism evidence="8 9">
    <name type="scientific">Tanacetum coccineum</name>
    <dbReference type="NCBI Taxonomy" id="301880"/>
    <lineage>
        <taxon>Eukaryota</taxon>
        <taxon>Viridiplantae</taxon>
        <taxon>Streptophyta</taxon>
        <taxon>Embryophyta</taxon>
        <taxon>Tracheophyta</taxon>
        <taxon>Spermatophyta</taxon>
        <taxon>Magnoliopsida</taxon>
        <taxon>eudicotyledons</taxon>
        <taxon>Gunneridae</taxon>
        <taxon>Pentapetalae</taxon>
        <taxon>asterids</taxon>
        <taxon>campanulids</taxon>
        <taxon>Asterales</taxon>
        <taxon>Asteraceae</taxon>
        <taxon>Asteroideae</taxon>
        <taxon>Anthemideae</taxon>
        <taxon>Anthemidinae</taxon>
        <taxon>Tanacetum</taxon>
    </lineage>
</organism>
<name>A0ABQ5DIY0_9ASTR</name>
<dbReference type="SUPFAM" id="SSF57756">
    <property type="entry name" value="Retrovirus zinc finger-like domains"/>
    <property type="match status" value="1"/>
</dbReference>
<dbReference type="PANTHER" id="PTHR42648:SF32">
    <property type="entry name" value="RIBONUCLEASE H-LIKE DOMAIN, GAG-PRE-INTEGRASE DOMAIN PROTEIN-RELATED"/>
    <property type="match status" value="1"/>
</dbReference>
<dbReference type="EMBL" id="BQNB010015191">
    <property type="protein sequence ID" value="GJT37049.1"/>
    <property type="molecule type" value="Genomic_DNA"/>
</dbReference>
<keyword evidence="9" id="KW-1185">Reference proteome</keyword>
<proteinExistence type="predicted"/>
<dbReference type="PROSITE" id="PS50158">
    <property type="entry name" value="ZF_CCHC"/>
    <property type="match status" value="1"/>
</dbReference>
<evidence type="ECO:0000256" key="4">
    <source>
        <dbReference type="SAM" id="Coils"/>
    </source>
</evidence>
<dbReference type="InterPro" id="IPR001584">
    <property type="entry name" value="Integrase_cat-core"/>
</dbReference>
<feature type="compositionally biased region" description="Polar residues" evidence="5">
    <location>
        <begin position="712"/>
        <end position="735"/>
    </location>
</feature>
<evidence type="ECO:0000256" key="1">
    <source>
        <dbReference type="ARBA" id="ARBA00022723"/>
    </source>
</evidence>
<dbReference type="PROSITE" id="PS50994">
    <property type="entry name" value="INTEGRASE"/>
    <property type="match status" value="1"/>
</dbReference>
<gene>
    <name evidence="8" type="ORF">Tco_0936914</name>
</gene>
<evidence type="ECO:0000256" key="5">
    <source>
        <dbReference type="SAM" id="MobiDB-lite"/>
    </source>
</evidence>
<comment type="caution">
    <text evidence="8">The sequence shown here is derived from an EMBL/GenBank/DDBJ whole genome shotgun (WGS) entry which is preliminary data.</text>
</comment>
<dbReference type="SUPFAM" id="SSF53098">
    <property type="entry name" value="Ribonuclease H-like"/>
    <property type="match status" value="1"/>
</dbReference>
<dbReference type="Pfam" id="PF07727">
    <property type="entry name" value="RVT_2"/>
    <property type="match status" value="1"/>
</dbReference>
<dbReference type="PANTHER" id="PTHR42648">
    <property type="entry name" value="TRANSPOSASE, PUTATIVE-RELATED"/>
    <property type="match status" value="1"/>
</dbReference>
<dbReference type="InterPro" id="IPR039537">
    <property type="entry name" value="Retrotran_Ty1/copia-like"/>
</dbReference>
<dbReference type="InterPro" id="IPR013103">
    <property type="entry name" value="RVT_2"/>
</dbReference>
<accession>A0ABQ5DIY0</accession>
<feature type="domain" description="CCHC-type" evidence="6">
    <location>
        <begin position="42"/>
        <end position="56"/>
    </location>
</feature>
<reference evidence="8" key="1">
    <citation type="journal article" date="2022" name="Int. J. Mol. Sci.">
        <title>Draft Genome of Tanacetum Coccineum: Genomic Comparison of Closely Related Tanacetum-Family Plants.</title>
        <authorList>
            <person name="Yamashiro T."/>
            <person name="Shiraishi A."/>
            <person name="Nakayama K."/>
            <person name="Satake H."/>
        </authorList>
    </citation>
    <scope>NUCLEOTIDE SEQUENCE</scope>
</reference>
<feature type="region of interest" description="Disordered" evidence="5">
    <location>
        <begin position="682"/>
        <end position="735"/>
    </location>
</feature>
<dbReference type="InterPro" id="IPR036397">
    <property type="entry name" value="RNaseH_sf"/>
</dbReference>
<keyword evidence="4" id="KW-0175">Coiled coil</keyword>
<dbReference type="Gene3D" id="3.30.420.10">
    <property type="entry name" value="Ribonuclease H-like superfamily/Ribonuclease H"/>
    <property type="match status" value="1"/>
</dbReference>
<keyword evidence="1" id="KW-0479">Metal-binding</keyword>
<keyword evidence="3" id="KW-0862">Zinc</keyword>
<dbReference type="Pfam" id="PF25597">
    <property type="entry name" value="SH3_retrovirus"/>
    <property type="match status" value="1"/>
</dbReference>
<protein>
    <submittedName>
        <fullName evidence="8">Ribonuclease H-like domain-containing protein</fullName>
    </submittedName>
</protein>
<keyword evidence="2" id="KW-0378">Hydrolase</keyword>
<evidence type="ECO:0000259" key="7">
    <source>
        <dbReference type="PROSITE" id="PS50994"/>
    </source>
</evidence>
<dbReference type="Proteomes" id="UP001151760">
    <property type="component" value="Unassembled WGS sequence"/>
</dbReference>
<reference evidence="8" key="2">
    <citation type="submission" date="2022-01" db="EMBL/GenBank/DDBJ databases">
        <authorList>
            <person name="Yamashiro T."/>
            <person name="Shiraishi A."/>
            <person name="Satake H."/>
            <person name="Nakayama K."/>
        </authorList>
    </citation>
    <scope>NUCLEOTIDE SEQUENCE</scope>
</reference>
<dbReference type="InterPro" id="IPR036875">
    <property type="entry name" value="Znf_CCHC_sf"/>
</dbReference>
<dbReference type="InterPro" id="IPR012337">
    <property type="entry name" value="RNaseH-like_sf"/>
</dbReference>
<sequence>MDLKWQLALLSMRARRYFQRTGKKITINGSDIAGYDKSKVECFNCHKMGHFTIECRGPRNQDNRNRNQDSSRRTVNMEETSSKAMVAIDGVGFYWSFMADEEVPTNMPLMAFLEIYNDKTCTNICLKSFETLKTQYDNLKVEFNKSEFNLATYKRGLASVEEQLVFYKKNEVMFCDQIAVLKRDTSFKDSAINAFESKIENLKKEKESNQIKIDKFENASNLFAPPTIDLSNSGLEEFQQPEFKGYGPKASKSVCKDTSNEVKKTFDAPLGEKLVLEKEKQTVFPTEIESVKQQEKPARKPEKVYTAKPKAVNTAKPKAVNTTRPTLAIVNAVRANQVHPQKEDQGYVDSGCSRHMTRKMPYLTDFKEFDGGYLPDESQVLLKVPRKNNMYSIDMKNIIPKESLTCLVTKATLDESIFTWVFFLASKDETSGILKNFITKIENLVDKKVKIIRCDNGTEFKSRVMNEFCEKKDIKREFSVARTPQQNGVAERRNRTLIEAARTMLADSKLPTTFWAEAVNTACYVQNRVIIVKPHNKTPYELFRGRTPALSFMRPFGCHVTILNTLDHLGKFDGKSDDGFFVGYSLTSKAFRVYNIRTRKVEENLHIRFLENKPIVTGDGPKWLFDIDSLTKSMNYVPVVAGTNSNDFAGSEESNGAGHTSKETEFSQDYIVMPLWKDGSMFDSSSKNSSDDEPQPSSNAEKKDDEGVSKASGFSDQEQPESSTPNINTVGPSINTASANFKTGSLNINTVSPTVITTRSNRSQNVSDMFSLGRSATLEATHADLFGDETEMDMSNLTTSYQVPTTPNTRIHKDHSLDHVIGDIQSGVQTRGMTKNTNEHGFISAVYEGKTHEDLHTCLFACFLSQEEPKRIAKALSDPAWVEAMQEELLQFKLQKVWILVDLPKGKRAIGTKWIFRNKKDERGIVTRNKARLVAQGYTQEEGIDYDEVFAPVARIEAIRLFLAYASFMGFMVYQMDVKSAFLYGTISTILLEVITMKP</sequence>
<evidence type="ECO:0000313" key="9">
    <source>
        <dbReference type="Proteomes" id="UP001151760"/>
    </source>
</evidence>
<evidence type="ECO:0000256" key="2">
    <source>
        <dbReference type="ARBA" id="ARBA00022801"/>
    </source>
</evidence>
<feature type="coiled-coil region" evidence="4">
    <location>
        <begin position="192"/>
        <end position="219"/>
    </location>
</feature>
<evidence type="ECO:0000259" key="6">
    <source>
        <dbReference type="PROSITE" id="PS50158"/>
    </source>
</evidence>
<feature type="domain" description="Integrase catalytic" evidence="7">
    <location>
        <begin position="381"/>
        <end position="547"/>
    </location>
</feature>